<evidence type="ECO:0000313" key="2">
    <source>
        <dbReference type="EMBL" id="MFC3677258.1"/>
    </source>
</evidence>
<evidence type="ECO:0000259" key="1">
    <source>
        <dbReference type="Pfam" id="PF13478"/>
    </source>
</evidence>
<dbReference type="InterPro" id="IPR052698">
    <property type="entry name" value="MoCofactor_Util/Proc"/>
</dbReference>
<dbReference type="Proteomes" id="UP001595711">
    <property type="component" value="Unassembled WGS sequence"/>
</dbReference>
<protein>
    <submittedName>
        <fullName evidence="2">XdhC family protein</fullName>
    </submittedName>
</protein>
<reference evidence="3" key="1">
    <citation type="journal article" date="2019" name="Int. J. Syst. Evol. Microbiol.">
        <title>The Global Catalogue of Microorganisms (GCM) 10K type strain sequencing project: providing services to taxonomists for standard genome sequencing and annotation.</title>
        <authorList>
            <consortium name="The Broad Institute Genomics Platform"/>
            <consortium name="The Broad Institute Genome Sequencing Center for Infectious Disease"/>
            <person name="Wu L."/>
            <person name="Ma J."/>
        </authorList>
    </citation>
    <scope>NUCLEOTIDE SEQUENCE [LARGE SCALE GENOMIC DNA]</scope>
    <source>
        <strain evidence="3">KCTC 42182</strain>
    </source>
</reference>
<comment type="caution">
    <text evidence="2">The sequence shown here is derived from an EMBL/GenBank/DDBJ whole genome shotgun (WGS) entry which is preliminary data.</text>
</comment>
<dbReference type="Pfam" id="PF13478">
    <property type="entry name" value="XdhC_C"/>
    <property type="match status" value="1"/>
</dbReference>
<dbReference type="PANTHER" id="PTHR30388">
    <property type="entry name" value="ALDEHYDE OXIDOREDUCTASE MOLYBDENUM COFACTOR ASSEMBLY PROTEIN"/>
    <property type="match status" value="1"/>
</dbReference>
<gene>
    <name evidence="2" type="ORF">ACFOOQ_17005</name>
</gene>
<dbReference type="Gene3D" id="3.40.50.720">
    <property type="entry name" value="NAD(P)-binding Rossmann-like Domain"/>
    <property type="match status" value="1"/>
</dbReference>
<dbReference type="EMBL" id="JBHRYJ010000004">
    <property type="protein sequence ID" value="MFC3677258.1"/>
    <property type="molecule type" value="Genomic_DNA"/>
</dbReference>
<sequence length="244" mass="26313">MKQDILKQLQQDRADKRPVVLATFLNSGEQRLLYLQGKKGLKDLDPRIGEAARAALLEDKPRTIDTEQGPLFLNVFNPPLRLVLVGAVHIAQALVPMAQFTGYEVVVIDPRSAFGSVERFPGVTLSNDWPDEAMEQLKPDLRTAVVTLTHDPKIDDPALIAALTSDVFYIGALGSRKTHGARLERLRAAGIPEHEFARIHGPVGLAIGAKSPAEIAISILAQMTAALRQPAPREAAAGTVTAAA</sequence>
<accession>A0ABV7VJU8</accession>
<name>A0ABV7VJU8_9PROT</name>
<dbReference type="PANTHER" id="PTHR30388:SF4">
    <property type="entry name" value="MOLYBDENUM COFACTOR INSERTION CHAPERONE PAOD"/>
    <property type="match status" value="1"/>
</dbReference>
<evidence type="ECO:0000313" key="3">
    <source>
        <dbReference type="Proteomes" id="UP001595711"/>
    </source>
</evidence>
<feature type="domain" description="XdhC Rossmann" evidence="1">
    <location>
        <begin position="82"/>
        <end position="223"/>
    </location>
</feature>
<organism evidence="2 3">
    <name type="scientific">Ferrovibrio xuzhouensis</name>
    <dbReference type="NCBI Taxonomy" id="1576914"/>
    <lineage>
        <taxon>Bacteria</taxon>
        <taxon>Pseudomonadati</taxon>
        <taxon>Pseudomonadota</taxon>
        <taxon>Alphaproteobacteria</taxon>
        <taxon>Rhodospirillales</taxon>
        <taxon>Rhodospirillaceae</taxon>
        <taxon>Ferrovibrio</taxon>
    </lineage>
</organism>
<dbReference type="RefSeq" id="WP_379728799.1">
    <property type="nucleotide sequence ID" value="NZ_JBHRYJ010000004.1"/>
</dbReference>
<proteinExistence type="predicted"/>
<keyword evidence="3" id="KW-1185">Reference proteome</keyword>
<dbReference type="InterPro" id="IPR027051">
    <property type="entry name" value="XdhC_Rossmann_dom"/>
</dbReference>